<evidence type="ECO:0000256" key="20">
    <source>
        <dbReference type="ARBA" id="ARBA00023136"/>
    </source>
</evidence>
<dbReference type="PANTHER" id="PTHR32282:SF27">
    <property type="entry name" value="PENICILLIN-BINDING PROTEIN 1A"/>
    <property type="match status" value="1"/>
</dbReference>
<feature type="domain" description="Penicillin-binding protein transpeptidase" evidence="29">
    <location>
        <begin position="454"/>
        <end position="728"/>
    </location>
</feature>
<name>A0A520S567_9GAMM</name>
<evidence type="ECO:0000259" key="31">
    <source>
        <dbReference type="Pfam" id="PF17092"/>
    </source>
</evidence>
<keyword evidence="22" id="KW-0511">Multifunctional enzyme</keyword>
<feature type="region of interest" description="Disordered" evidence="27">
    <location>
        <begin position="791"/>
        <end position="815"/>
    </location>
</feature>
<comment type="subcellular location">
    <subcellularLocation>
        <location evidence="2">Cell inner membrane</location>
        <topology evidence="2">Single-pass type II membrane protein</topology>
    </subcellularLocation>
</comment>
<dbReference type="GO" id="GO:0008658">
    <property type="term" value="F:penicillin binding"/>
    <property type="evidence" value="ECO:0007669"/>
    <property type="project" value="InterPro"/>
</dbReference>
<evidence type="ECO:0000259" key="30">
    <source>
        <dbReference type="Pfam" id="PF00912"/>
    </source>
</evidence>
<evidence type="ECO:0000256" key="5">
    <source>
        <dbReference type="ARBA" id="ARBA00007739"/>
    </source>
</evidence>
<accession>A0A520S567</accession>
<dbReference type="GO" id="GO:0046677">
    <property type="term" value="P:response to antibiotic"/>
    <property type="evidence" value="ECO:0007669"/>
    <property type="project" value="UniProtKB-KW"/>
</dbReference>
<evidence type="ECO:0000256" key="9">
    <source>
        <dbReference type="ARBA" id="ARBA00022519"/>
    </source>
</evidence>
<gene>
    <name evidence="32" type="ORF">EVA69_01600</name>
</gene>
<dbReference type="AlphaFoldDB" id="A0A520S567"/>
<comment type="catalytic activity">
    <reaction evidence="26">
        <text>[GlcNAc-(1-&gt;4)-Mur2Ac(oyl-L-Ala-gamma-D-Glu-L-Lys-D-Ala-D-Ala)](n)-di-trans,octa-cis-undecaprenyl diphosphate + beta-D-GlcNAc-(1-&gt;4)-Mur2Ac(oyl-L-Ala-gamma-D-Glu-L-Lys-D-Ala-D-Ala)-di-trans,octa-cis-undecaprenyl diphosphate = [GlcNAc-(1-&gt;4)-Mur2Ac(oyl-L-Ala-gamma-D-Glu-L-Lys-D-Ala-D-Ala)](n+1)-di-trans,octa-cis-undecaprenyl diphosphate + di-trans,octa-cis-undecaprenyl diphosphate + H(+)</text>
        <dbReference type="Rhea" id="RHEA:23708"/>
        <dbReference type="Rhea" id="RHEA-COMP:9602"/>
        <dbReference type="Rhea" id="RHEA-COMP:9603"/>
        <dbReference type="ChEBI" id="CHEBI:15378"/>
        <dbReference type="ChEBI" id="CHEBI:58405"/>
        <dbReference type="ChEBI" id="CHEBI:60033"/>
        <dbReference type="ChEBI" id="CHEBI:78435"/>
        <dbReference type="EC" id="2.4.99.28"/>
    </reaction>
</comment>
<evidence type="ECO:0000256" key="16">
    <source>
        <dbReference type="ARBA" id="ARBA00022960"/>
    </source>
</evidence>
<evidence type="ECO:0000256" key="10">
    <source>
        <dbReference type="ARBA" id="ARBA00022645"/>
    </source>
</evidence>
<dbReference type="SUPFAM" id="SSF56601">
    <property type="entry name" value="beta-lactamase/transpeptidase-like"/>
    <property type="match status" value="1"/>
</dbReference>
<evidence type="ECO:0000256" key="23">
    <source>
        <dbReference type="ARBA" id="ARBA00023316"/>
    </source>
</evidence>
<evidence type="ECO:0000256" key="15">
    <source>
        <dbReference type="ARBA" id="ARBA00022801"/>
    </source>
</evidence>
<keyword evidence="23" id="KW-0961">Cell wall biogenesis/degradation</keyword>
<dbReference type="GO" id="GO:0008360">
    <property type="term" value="P:regulation of cell shape"/>
    <property type="evidence" value="ECO:0007669"/>
    <property type="project" value="UniProtKB-KW"/>
</dbReference>
<keyword evidence="16" id="KW-0133">Cell shape</keyword>
<dbReference type="Pfam" id="PF00912">
    <property type="entry name" value="Transgly"/>
    <property type="match status" value="1"/>
</dbReference>
<evidence type="ECO:0000313" key="32">
    <source>
        <dbReference type="EMBL" id="RZO77623.1"/>
    </source>
</evidence>
<dbReference type="InterPro" id="IPR012338">
    <property type="entry name" value="Beta-lactam/transpept-like"/>
</dbReference>
<dbReference type="Gene3D" id="3.40.710.10">
    <property type="entry name" value="DD-peptidase/beta-lactamase superfamily"/>
    <property type="match status" value="2"/>
</dbReference>
<dbReference type="InterPro" id="IPR031376">
    <property type="entry name" value="PCB_OB"/>
</dbReference>
<dbReference type="InterPro" id="IPR001460">
    <property type="entry name" value="PCN-bd_Tpept"/>
</dbReference>
<comment type="similarity">
    <text evidence="4">In the C-terminal section; belongs to the transpeptidase family.</text>
</comment>
<dbReference type="InterPro" id="IPR001264">
    <property type="entry name" value="Glyco_trans_51"/>
</dbReference>
<keyword evidence="18" id="KW-0573">Peptidoglycan synthesis</keyword>
<evidence type="ECO:0000256" key="24">
    <source>
        <dbReference type="ARBA" id="ARBA00034000"/>
    </source>
</evidence>
<evidence type="ECO:0000256" key="13">
    <source>
        <dbReference type="ARBA" id="ARBA00022679"/>
    </source>
</evidence>
<dbReference type="Proteomes" id="UP000320404">
    <property type="component" value="Unassembled WGS sequence"/>
</dbReference>
<organism evidence="32 33">
    <name type="scientific">OM182 bacterium</name>
    <dbReference type="NCBI Taxonomy" id="2510334"/>
    <lineage>
        <taxon>Bacteria</taxon>
        <taxon>Pseudomonadati</taxon>
        <taxon>Pseudomonadota</taxon>
        <taxon>Gammaproteobacteria</taxon>
        <taxon>OMG group</taxon>
        <taxon>OM182 clade</taxon>
    </lineage>
</organism>
<dbReference type="GO" id="GO:0009002">
    <property type="term" value="F:serine-type D-Ala-D-Ala carboxypeptidase activity"/>
    <property type="evidence" value="ECO:0007669"/>
    <property type="project" value="UniProtKB-EC"/>
</dbReference>
<dbReference type="Pfam" id="PF17092">
    <property type="entry name" value="PCB_OB"/>
    <property type="match status" value="1"/>
</dbReference>
<evidence type="ECO:0000256" key="4">
    <source>
        <dbReference type="ARBA" id="ARBA00007090"/>
    </source>
</evidence>
<evidence type="ECO:0000256" key="21">
    <source>
        <dbReference type="ARBA" id="ARBA00023251"/>
    </source>
</evidence>
<comment type="caution">
    <text evidence="32">The sequence shown here is derived from an EMBL/GenBank/DDBJ whole genome shotgun (WGS) entry which is preliminary data.</text>
</comment>
<evidence type="ECO:0000256" key="17">
    <source>
        <dbReference type="ARBA" id="ARBA00022968"/>
    </source>
</evidence>
<evidence type="ECO:0000256" key="25">
    <source>
        <dbReference type="ARBA" id="ARBA00044770"/>
    </source>
</evidence>
<feature type="transmembrane region" description="Helical" evidence="28">
    <location>
        <begin position="36"/>
        <end position="59"/>
    </location>
</feature>
<dbReference type="PANTHER" id="PTHR32282">
    <property type="entry name" value="BINDING PROTEIN TRANSPEPTIDASE, PUTATIVE-RELATED"/>
    <property type="match status" value="1"/>
</dbReference>
<comment type="function">
    <text evidence="1">Cell wall formation. Synthesis of cross-linked peptidoglycan from the lipid intermediates. The enzyme has a penicillin-insensitive transglycosylase N-terminal domain (formation of linear glycan strands) and a penicillin-sensitive transpeptidase C-terminal domain (cross-linking of the peptide subunits).</text>
</comment>
<dbReference type="GO" id="GO:0030288">
    <property type="term" value="C:outer membrane-bounded periplasmic space"/>
    <property type="evidence" value="ECO:0007669"/>
    <property type="project" value="TreeGrafter"/>
</dbReference>
<dbReference type="InterPro" id="IPR036950">
    <property type="entry name" value="PBP_transglycosylase"/>
</dbReference>
<keyword evidence="19 28" id="KW-1133">Transmembrane helix</keyword>
<dbReference type="UniPathway" id="UPA00219"/>
<keyword evidence="11" id="KW-0645">Protease</keyword>
<evidence type="ECO:0000256" key="2">
    <source>
        <dbReference type="ARBA" id="ARBA00004249"/>
    </source>
</evidence>
<evidence type="ECO:0000256" key="11">
    <source>
        <dbReference type="ARBA" id="ARBA00022670"/>
    </source>
</evidence>
<keyword evidence="20 28" id="KW-0472">Membrane</keyword>
<evidence type="ECO:0000256" key="22">
    <source>
        <dbReference type="ARBA" id="ARBA00023268"/>
    </source>
</evidence>
<evidence type="ECO:0000256" key="6">
    <source>
        <dbReference type="ARBA" id="ARBA00012448"/>
    </source>
</evidence>
<keyword evidence="10" id="KW-0121">Carboxypeptidase</keyword>
<keyword evidence="13" id="KW-0808">Transferase</keyword>
<protein>
    <recommendedName>
        <fullName evidence="7">Penicillin-binding protein 1A</fullName>
        <ecNumber evidence="25">2.4.99.28</ecNumber>
        <ecNumber evidence="6">3.4.16.4</ecNumber>
    </recommendedName>
</protein>
<dbReference type="GO" id="GO:0009252">
    <property type="term" value="P:peptidoglycan biosynthetic process"/>
    <property type="evidence" value="ECO:0007669"/>
    <property type="project" value="UniProtKB-UniPathway"/>
</dbReference>
<keyword evidence="9" id="KW-0997">Cell inner membrane</keyword>
<dbReference type="EMBL" id="SHAH01000012">
    <property type="protein sequence ID" value="RZO77623.1"/>
    <property type="molecule type" value="Genomic_DNA"/>
</dbReference>
<evidence type="ECO:0000313" key="33">
    <source>
        <dbReference type="Proteomes" id="UP000320404"/>
    </source>
</evidence>
<evidence type="ECO:0000256" key="8">
    <source>
        <dbReference type="ARBA" id="ARBA00022475"/>
    </source>
</evidence>
<evidence type="ECO:0000259" key="29">
    <source>
        <dbReference type="Pfam" id="PF00905"/>
    </source>
</evidence>
<evidence type="ECO:0000256" key="7">
    <source>
        <dbReference type="ARBA" id="ARBA00018638"/>
    </source>
</evidence>
<evidence type="ECO:0000256" key="26">
    <source>
        <dbReference type="ARBA" id="ARBA00049902"/>
    </source>
</evidence>
<evidence type="ECO:0000256" key="27">
    <source>
        <dbReference type="SAM" id="MobiDB-lite"/>
    </source>
</evidence>
<evidence type="ECO:0000256" key="1">
    <source>
        <dbReference type="ARBA" id="ARBA00002624"/>
    </source>
</evidence>
<comment type="pathway">
    <text evidence="3">Cell wall biogenesis; peptidoglycan biosynthesis.</text>
</comment>
<dbReference type="Gene3D" id="1.10.3810.10">
    <property type="entry name" value="Biosynthetic peptidoglycan transglycosylase-like"/>
    <property type="match status" value="1"/>
</dbReference>
<dbReference type="Pfam" id="PF00905">
    <property type="entry name" value="Transpeptidase"/>
    <property type="match status" value="1"/>
</dbReference>
<comment type="similarity">
    <text evidence="5">In the N-terminal section; belongs to the glycosyltransferase 51 family.</text>
</comment>
<keyword evidence="21" id="KW-0046">Antibiotic resistance</keyword>
<proteinExistence type="inferred from homology"/>
<dbReference type="InterPro" id="IPR023346">
    <property type="entry name" value="Lysozyme-like_dom_sf"/>
</dbReference>
<keyword evidence="14 28" id="KW-0812">Transmembrane</keyword>
<keyword evidence="17" id="KW-0735">Signal-anchor</keyword>
<sequence>MRDCEIHCSHHILTQQLPCPRGPGCVHARLKPIVKWLALALAAAFSGGTMLTMAAYLYLAPLLPEAETYRYVQLETPLRIYTADGRLIDEIGNRRNPVEFEEIPQVLTNALIATEDVRFYSHPGVDVQSLMRGFYGFLTGQGLGGGSTISMQLSNNLSFDSDNVYLRKFKEIPFALQIQRELTREEILTLYMNTIYFGAGADGIGAAAYVYYGKEASDLTLAEAAMMISLLPCPSTCNPLANPERAISRRETRLKNMLKENMITEAEFNAANSAPVTALRRNRNIEVPAPYVAEMVRQTLYEQFAEGTYSRGFEVTTSIDGDKQLAANRALVSGLERYYDRRHGYRGTNTNYPPESADPRTVWMGHLAPIPTYGNQQPAIVTAIEERSFRALLKNGEEVEVPWDGISWAYAFRSRNEAWPPPSTAADAVQPGDLIRVKQGEEHWELGQVPDIQGALVSVSPSNGQILALVGGYDFRWNQVNRVLTPRPPGSNFKPFVYGAALENGYSPSSIVNDAPFTRGDYRPNNYENNFLGPITLRYALKESRNVPTVRLYDELGADKVLSFAGKFGFQTQNFQNDLTVALGSQDVQPLEMVTAYATIANGGYKVEPWFIEKIVSEADGLLYQATPAVVCENCLAAGGESSPLANPAPSILDARVAFIMNSMLRSVVEEGSGNRVQRELSRSDLMGKTGTTNGPQELWFSGFNRDIATTVFIGFDQPQPLGEREQGATVAVPIWIDFMRAALAGAPENMMSRPDGIVDRLIDKSTGELATPGDPNSMFEYFREELAPEPVSEPLPGIEVDGDESEELSTETIF</sequence>
<evidence type="ECO:0000256" key="12">
    <source>
        <dbReference type="ARBA" id="ARBA00022676"/>
    </source>
</evidence>
<evidence type="ECO:0000256" key="19">
    <source>
        <dbReference type="ARBA" id="ARBA00022989"/>
    </source>
</evidence>
<dbReference type="GO" id="GO:0008955">
    <property type="term" value="F:peptidoglycan glycosyltransferase activity"/>
    <property type="evidence" value="ECO:0007669"/>
    <property type="project" value="UniProtKB-EC"/>
</dbReference>
<dbReference type="EC" id="2.4.99.28" evidence="25"/>
<evidence type="ECO:0000256" key="18">
    <source>
        <dbReference type="ARBA" id="ARBA00022984"/>
    </source>
</evidence>
<dbReference type="EC" id="3.4.16.4" evidence="6"/>
<feature type="compositionally biased region" description="Acidic residues" evidence="27">
    <location>
        <begin position="801"/>
        <end position="815"/>
    </location>
</feature>
<evidence type="ECO:0000256" key="14">
    <source>
        <dbReference type="ARBA" id="ARBA00022692"/>
    </source>
</evidence>
<keyword evidence="8" id="KW-1003">Cell membrane</keyword>
<comment type="catalytic activity">
    <reaction evidence="24">
        <text>Preferential cleavage: (Ac)2-L-Lys-D-Ala-|-D-Ala. Also transpeptidation of peptidyl-alanyl moieties that are N-acyl substituents of D-alanine.</text>
        <dbReference type="EC" id="3.4.16.4"/>
    </reaction>
</comment>
<evidence type="ECO:0000256" key="28">
    <source>
        <dbReference type="SAM" id="Phobius"/>
    </source>
</evidence>
<dbReference type="InterPro" id="IPR050396">
    <property type="entry name" value="Glycosyltr_51/Transpeptidase"/>
</dbReference>
<feature type="domain" description="Glycosyl transferase family 51" evidence="30">
    <location>
        <begin position="85"/>
        <end position="257"/>
    </location>
</feature>
<feature type="domain" description="Penicillin-binding protein OB-like" evidence="31">
    <location>
        <begin position="345"/>
        <end position="452"/>
    </location>
</feature>
<dbReference type="GO" id="GO:0071555">
    <property type="term" value="P:cell wall organization"/>
    <property type="evidence" value="ECO:0007669"/>
    <property type="project" value="UniProtKB-KW"/>
</dbReference>
<dbReference type="GO" id="GO:0006508">
    <property type="term" value="P:proteolysis"/>
    <property type="evidence" value="ECO:0007669"/>
    <property type="project" value="UniProtKB-KW"/>
</dbReference>
<dbReference type="GO" id="GO:0005886">
    <property type="term" value="C:plasma membrane"/>
    <property type="evidence" value="ECO:0007669"/>
    <property type="project" value="UniProtKB-SubCell"/>
</dbReference>
<keyword evidence="15" id="KW-0378">Hydrolase</keyword>
<reference evidence="32 33" key="1">
    <citation type="submission" date="2019-02" db="EMBL/GenBank/DDBJ databases">
        <title>Prokaryotic population dynamics and viral predation in marine succession experiment using metagenomics: the confinement effect.</title>
        <authorList>
            <person name="Haro-Moreno J.M."/>
            <person name="Rodriguez-Valera F."/>
            <person name="Lopez-Perez M."/>
        </authorList>
    </citation>
    <scope>NUCLEOTIDE SEQUENCE [LARGE SCALE GENOMIC DNA]</scope>
    <source>
        <strain evidence="32">MED-G158</strain>
    </source>
</reference>
<dbReference type="NCBIfam" id="TIGR02074">
    <property type="entry name" value="PBP_1a_fam"/>
    <property type="match status" value="1"/>
</dbReference>
<keyword evidence="12" id="KW-0328">Glycosyltransferase</keyword>
<evidence type="ECO:0000256" key="3">
    <source>
        <dbReference type="ARBA" id="ARBA00004752"/>
    </source>
</evidence>
<dbReference type="SUPFAM" id="SSF53955">
    <property type="entry name" value="Lysozyme-like"/>
    <property type="match status" value="1"/>
</dbReference>